<feature type="domain" description="N-acetyltransferase" evidence="2">
    <location>
        <begin position="9"/>
        <end position="170"/>
    </location>
</feature>
<evidence type="ECO:0000313" key="4">
    <source>
        <dbReference type="Proteomes" id="UP000774617"/>
    </source>
</evidence>
<evidence type="ECO:0000259" key="2">
    <source>
        <dbReference type="PROSITE" id="PS51186"/>
    </source>
</evidence>
<keyword evidence="1" id="KW-0808">Transferase</keyword>
<reference evidence="3 4" key="1">
    <citation type="journal article" date="2021" name="Nat. Commun.">
        <title>Genetic determinants of endophytism in the Arabidopsis root mycobiome.</title>
        <authorList>
            <person name="Mesny F."/>
            <person name="Miyauchi S."/>
            <person name="Thiergart T."/>
            <person name="Pickel B."/>
            <person name="Atanasova L."/>
            <person name="Karlsson M."/>
            <person name="Huettel B."/>
            <person name="Barry K.W."/>
            <person name="Haridas S."/>
            <person name="Chen C."/>
            <person name="Bauer D."/>
            <person name="Andreopoulos W."/>
            <person name="Pangilinan J."/>
            <person name="LaButti K."/>
            <person name="Riley R."/>
            <person name="Lipzen A."/>
            <person name="Clum A."/>
            <person name="Drula E."/>
            <person name="Henrissat B."/>
            <person name="Kohler A."/>
            <person name="Grigoriev I.V."/>
            <person name="Martin F.M."/>
            <person name="Hacquard S."/>
        </authorList>
    </citation>
    <scope>NUCLEOTIDE SEQUENCE [LARGE SCALE GENOMIC DNA]</scope>
    <source>
        <strain evidence="3 4">MPI-SDFR-AT-0080</strain>
    </source>
</reference>
<dbReference type="PROSITE" id="PS51186">
    <property type="entry name" value="GNAT"/>
    <property type="match status" value="1"/>
</dbReference>
<gene>
    <name evidence="3" type="ORF">B0J12DRAFT_202749</name>
</gene>
<dbReference type="Gene3D" id="3.40.630.30">
    <property type="match status" value="1"/>
</dbReference>
<dbReference type="EMBL" id="JAGTJR010000025">
    <property type="protein sequence ID" value="KAH7042571.1"/>
    <property type="molecule type" value="Genomic_DNA"/>
</dbReference>
<dbReference type="InterPro" id="IPR016181">
    <property type="entry name" value="Acyl_CoA_acyltransferase"/>
</dbReference>
<name>A0ABQ8G1W8_9PEZI</name>
<proteinExistence type="predicted"/>
<evidence type="ECO:0000256" key="1">
    <source>
        <dbReference type="ARBA" id="ARBA00022679"/>
    </source>
</evidence>
<accession>A0ABQ8G1W8</accession>
<dbReference type="PANTHER" id="PTHR13947">
    <property type="entry name" value="GNAT FAMILY N-ACETYLTRANSFERASE"/>
    <property type="match status" value="1"/>
</dbReference>
<dbReference type="CDD" id="cd04301">
    <property type="entry name" value="NAT_SF"/>
    <property type="match status" value="1"/>
</dbReference>
<organism evidence="3 4">
    <name type="scientific">Macrophomina phaseolina</name>
    <dbReference type="NCBI Taxonomy" id="35725"/>
    <lineage>
        <taxon>Eukaryota</taxon>
        <taxon>Fungi</taxon>
        <taxon>Dikarya</taxon>
        <taxon>Ascomycota</taxon>
        <taxon>Pezizomycotina</taxon>
        <taxon>Dothideomycetes</taxon>
        <taxon>Dothideomycetes incertae sedis</taxon>
        <taxon>Botryosphaeriales</taxon>
        <taxon>Botryosphaeriaceae</taxon>
        <taxon>Macrophomina</taxon>
    </lineage>
</organism>
<dbReference type="SUPFAM" id="SSF55729">
    <property type="entry name" value="Acyl-CoA N-acyltransferases (Nat)"/>
    <property type="match status" value="1"/>
</dbReference>
<sequence>MANDTLDGLVLRPHRIGDIGHIIARHGVLYADEYGWDVRMESLVARTCADFIDTHDPRTERLWVAERRKDGKFVGCVMMFNEKEEVEMTAMLRLLLVEPEERGKGVGSWMVREAVRFARESGYRRCVVWMQKNEAARRIYEREGFEFVTAVEHEAFGSMLQAELLGLRFGEA</sequence>
<dbReference type="Proteomes" id="UP000774617">
    <property type="component" value="Unassembled WGS sequence"/>
</dbReference>
<comment type="caution">
    <text evidence="3">The sequence shown here is derived from an EMBL/GenBank/DDBJ whole genome shotgun (WGS) entry which is preliminary data.</text>
</comment>
<evidence type="ECO:0000313" key="3">
    <source>
        <dbReference type="EMBL" id="KAH7042571.1"/>
    </source>
</evidence>
<dbReference type="Pfam" id="PF00583">
    <property type="entry name" value="Acetyltransf_1"/>
    <property type="match status" value="1"/>
</dbReference>
<keyword evidence="4" id="KW-1185">Reference proteome</keyword>
<dbReference type="InterPro" id="IPR050769">
    <property type="entry name" value="NAT_camello-type"/>
</dbReference>
<protein>
    <submittedName>
        <fullName evidence="3">Acyl-CoA N-acyltransferase</fullName>
    </submittedName>
</protein>
<dbReference type="PANTHER" id="PTHR13947:SF37">
    <property type="entry name" value="LD18367P"/>
    <property type="match status" value="1"/>
</dbReference>
<dbReference type="InterPro" id="IPR000182">
    <property type="entry name" value="GNAT_dom"/>
</dbReference>